<dbReference type="RefSeq" id="WP_214659242.1">
    <property type="nucleotide sequence ID" value="NZ_CP017634.1"/>
</dbReference>
<dbReference type="PANTHER" id="PTHR43265">
    <property type="entry name" value="ESTERASE ESTD"/>
    <property type="match status" value="1"/>
</dbReference>
<accession>A0A3G1KRL6</accession>
<evidence type="ECO:0000313" key="2">
    <source>
        <dbReference type="EMBL" id="ATW25080.1"/>
    </source>
</evidence>
<dbReference type="PANTHER" id="PTHR43265:SF1">
    <property type="entry name" value="ESTERASE ESTD"/>
    <property type="match status" value="1"/>
</dbReference>
<dbReference type="InterPro" id="IPR000073">
    <property type="entry name" value="AB_hydrolase_1"/>
</dbReference>
<protein>
    <recommendedName>
        <fullName evidence="1">AB hydrolase-1 domain-containing protein</fullName>
    </recommendedName>
</protein>
<dbReference type="SUPFAM" id="SSF53474">
    <property type="entry name" value="alpha/beta-Hydrolases"/>
    <property type="match status" value="1"/>
</dbReference>
<dbReference type="Gene3D" id="3.40.50.1820">
    <property type="entry name" value="alpha/beta hydrolase"/>
    <property type="match status" value="1"/>
</dbReference>
<dbReference type="InterPro" id="IPR053145">
    <property type="entry name" value="AB_hydrolase_Est10"/>
</dbReference>
<dbReference type="EMBL" id="CP017634">
    <property type="protein sequence ID" value="ATW25080.1"/>
    <property type="molecule type" value="Genomic_DNA"/>
</dbReference>
<organism evidence="2 3">
    <name type="scientific">Formimonas warabiya</name>
    <dbReference type="NCBI Taxonomy" id="1761012"/>
    <lineage>
        <taxon>Bacteria</taxon>
        <taxon>Bacillati</taxon>
        <taxon>Bacillota</taxon>
        <taxon>Clostridia</taxon>
        <taxon>Eubacteriales</taxon>
        <taxon>Peptococcaceae</taxon>
        <taxon>Candidatus Formimonas</taxon>
    </lineage>
</organism>
<keyword evidence="3" id="KW-1185">Reference proteome</keyword>
<sequence length="265" mass="29469">MVLGKKETREEQVSIPCQHQNMAGILHIPGIQDIPAWIVMLHGFADDKVEKHRMFVKLGRRLAAQGFGALRFDFLGCGDSEGDLEDATIAGYIEQALQALDWLRKRPQTGKDTKIGLLGYSLGGAVAACAAPLDGGIDTLALWAPASNLYRNVANYVGEENLRRGLAGAWVDSPDGDRVGPHFFQGLRDVDPVAEIKKYPQETLLIQGTQDQVIFPVDAMRYQQAFRHPESRVHYIQGAGHRFDTYLHEQELLDETVCWFAAKLI</sequence>
<gene>
    <name evidence="2" type="ORF">DCMF_10090</name>
</gene>
<proteinExistence type="predicted"/>
<reference evidence="2 3" key="1">
    <citation type="submission" date="2016-10" db="EMBL/GenBank/DDBJ databases">
        <title>Complete Genome Sequence of Peptococcaceae strain DCMF.</title>
        <authorList>
            <person name="Edwards R.J."/>
            <person name="Holland S.I."/>
            <person name="Deshpande N.P."/>
            <person name="Wong Y.K."/>
            <person name="Ertan H."/>
            <person name="Manefield M."/>
            <person name="Russell T.L."/>
            <person name="Lee M.J."/>
        </authorList>
    </citation>
    <scope>NUCLEOTIDE SEQUENCE [LARGE SCALE GENOMIC DNA]</scope>
    <source>
        <strain evidence="2 3">DCMF</strain>
    </source>
</reference>
<dbReference type="GO" id="GO:0052689">
    <property type="term" value="F:carboxylic ester hydrolase activity"/>
    <property type="evidence" value="ECO:0007669"/>
    <property type="project" value="TreeGrafter"/>
</dbReference>
<feature type="domain" description="AB hydrolase-1" evidence="1">
    <location>
        <begin position="38"/>
        <end position="250"/>
    </location>
</feature>
<evidence type="ECO:0000313" key="3">
    <source>
        <dbReference type="Proteomes" id="UP000323521"/>
    </source>
</evidence>
<evidence type="ECO:0000259" key="1">
    <source>
        <dbReference type="Pfam" id="PF12697"/>
    </source>
</evidence>
<dbReference type="InterPro" id="IPR029058">
    <property type="entry name" value="AB_hydrolase_fold"/>
</dbReference>
<dbReference type="Proteomes" id="UP000323521">
    <property type="component" value="Chromosome"/>
</dbReference>
<name>A0A3G1KRL6_FORW1</name>
<dbReference type="KEGG" id="fwa:DCMF_10090"/>
<dbReference type="AlphaFoldDB" id="A0A3G1KRL6"/>
<dbReference type="Pfam" id="PF12697">
    <property type="entry name" value="Abhydrolase_6"/>
    <property type="match status" value="1"/>
</dbReference>